<evidence type="ECO:0000313" key="2">
    <source>
        <dbReference type="Proteomes" id="UP000053558"/>
    </source>
</evidence>
<reference evidence="2" key="1">
    <citation type="journal article" date="2012" name="Science">
        <title>The Paleozoic origin of enzymatic lignin decomposition reconstructed from 31 fungal genomes.</title>
        <authorList>
            <person name="Floudas D."/>
            <person name="Binder M."/>
            <person name="Riley R."/>
            <person name="Barry K."/>
            <person name="Blanchette R.A."/>
            <person name="Henrissat B."/>
            <person name="Martinez A.T."/>
            <person name="Otillar R."/>
            <person name="Spatafora J.W."/>
            <person name="Yadav J.S."/>
            <person name="Aerts A."/>
            <person name="Benoit I."/>
            <person name="Boyd A."/>
            <person name="Carlson A."/>
            <person name="Copeland A."/>
            <person name="Coutinho P.M."/>
            <person name="de Vries R.P."/>
            <person name="Ferreira P."/>
            <person name="Findley K."/>
            <person name="Foster B."/>
            <person name="Gaskell J."/>
            <person name="Glotzer D."/>
            <person name="Gorecki P."/>
            <person name="Heitman J."/>
            <person name="Hesse C."/>
            <person name="Hori C."/>
            <person name="Igarashi K."/>
            <person name="Jurgens J.A."/>
            <person name="Kallen N."/>
            <person name="Kersten P."/>
            <person name="Kohler A."/>
            <person name="Kuees U."/>
            <person name="Kumar T.K.A."/>
            <person name="Kuo A."/>
            <person name="LaButti K."/>
            <person name="Larrondo L.F."/>
            <person name="Lindquist E."/>
            <person name="Ling A."/>
            <person name="Lombard V."/>
            <person name="Lucas S."/>
            <person name="Lundell T."/>
            <person name="Martin R."/>
            <person name="McLaughlin D.J."/>
            <person name="Morgenstern I."/>
            <person name="Morin E."/>
            <person name="Murat C."/>
            <person name="Nagy L.G."/>
            <person name="Nolan M."/>
            <person name="Ohm R.A."/>
            <person name="Patyshakuliyeva A."/>
            <person name="Rokas A."/>
            <person name="Ruiz-Duenas F.J."/>
            <person name="Sabat G."/>
            <person name="Salamov A."/>
            <person name="Samejima M."/>
            <person name="Schmutz J."/>
            <person name="Slot J.C."/>
            <person name="St John F."/>
            <person name="Stenlid J."/>
            <person name="Sun H."/>
            <person name="Sun S."/>
            <person name="Syed K."/>
            <person name="Tsang A."/>
            <person name="Wiebenga A."/>
            <person name="Young D."/>
            <person name="Pisabarro A."/>
            <person name="Eastwood D.C."/>
            <person name="Martin F."/>
            <person name="Cullen D."/>
            <person name="Grigoriev I.V."/>
            <person name="Hibbett D.S."/>
        </authorList>
    </citation>
    <scope>NUCLEOTIDE SEQUENCE [LARGE SCALE GENOMIC DNA]</scope>
    <source>
        <strain evidence="2">RWD-64-598 SS2</strain>
    </source>
</reference>
<organism evidence="1 2">
    <name type="scientific">Coniophora puteana (strain RWD-64-598)</name>
    <name type="common">Brown rot fungus</name>
    <dbReference type="NCBI Taxonomy" id="741705"/>
    <lineage>
        <taxon>Eukaryota</taxon>
        <taxon>Fungi</taxon>
        <taxon>Dikarya</taxon>
        <taxon>Basidiomycota</taxon>
        <taxon>Agaricomycotina</taxon>
        <taxon>Agaricomycetes</taxon>
        <taxon>Agaricomycetidae</taxon>
        <taxon>Boletales</taxon>
        <taxon>Coniophorineae</taxon>
        <taxon>Coniophoraceae</taxon>
        <taxon>Coniophora</taxon>
    </lineage>
</organism>
<dbReference type="KEGG" id="cput:CONPUDRAFT_163863"/>
<protein>
    <submittedName>
        <fullName evidence="1">Uncharacterized protein</fullName>
    </submittedName>
</protein>
<dbReference type="GeneID" id="19205016"/>
<sequence length="368" mass="40718">MIVREIAAGSTIKFRSIKHFDVTTYARHRISLVIVGQNEKDRGEPPAVTSLVKVDILRLIEADYCGATVHLEELYQHTVVLNNLNIVPKLDVSPSPNALVVQWRRGPKALLWNIDDLSSEPITLIHHSHEPNDHAPSYITCRTHLLSFLDSGDMPSLDEVIITAAPLDDVFTCRSMRPTARGIIPGDLAKIQVLRDSVVDTRTGVTEVILSAHEAVFHFDFEDSYFDHNTVVIRLCIPFIRAGDAQANLIVEVHHLLALPPTSRDAIIGLSWNGCTRLAVAFPVGAHSGEGEPDERGKTQIKIAEAEWDEEAQQVSCRAAEDVLVYDVSKKVEEGRAMLRFFESEIGSGKLIFEDTVPVLGKNLGITT</sequence>
<dbReference type="RefSeq" id="XP_007766759.1">
    <property type="nucleotide sequence ID" value="XM_007768569.1"/>
</dbReference>
<accession>A0A5M3MUS4</accession>
<gene>
    <name evidence="1" type="ORF">CONPUDRAFT_163863</name>
</gene>
<comment type="caution">
    <text evidence="1">The sequence shown here is derived from an EMBL/GenBank/DDBJ whole genome shotgun (WGS) entry which is preliminary data.</text>
</comment>
<proteinExistence type="predicted"/>
<dbReference type="EMBL" id="JH711576">
    <property type="protein sequence ID" value="EIW82790.1"/>
    <property type="molecule type" value="Genomic_DNA"/>
</dbReference>
<keyword evidence="2" id="KW-1185">Reference proteome</keyword>
<name>A0A5M3MUS4_CONPW</name>
<dbReference type="Proteomes" id="UP000053558">
    <property type="component" value="Unassembled WGS sequence"/>
</dbReference>
<dbReference type="AlphaFoldDB" id="A0A5M3MUS4"/>
<evidence type="ECO:0000313" key="1">
    <source>
        <dbReference type="EMBL" id="EIW82790.1"/>
    </source>
</evidence>